<gene>
    <name evidence="6" type="ORF">HMPREF2130_07120</name>
</gene>
<feature type="domain" description="ABC transporter" evidence="5">
    <location>
        <begin position="5"/>
        <end position="244"/>
    </location>
</feature>
<evidence type="ECO:0000259" key="5">
    <source>
        <dbReference type="PROSITE" id="PS50893"/>
    </source>
</evidence>
<dbReference type="InterPro" id="IPR017871">
    <property type="entry name" value="ABC_transporter-like_CS"/>
</dbReference>
<dbReference type="OrthoDB" id="5298774at2"/>
<evidence type="ECO:0000256" key="4">
    <source>
        <dbReference type="ARBA" id="ARBA00022840"/>
    </source>
</evidence>
<dbReference type="PANTHER" id="PTHR42781:SF4">
    <property type="entry name" value="SPERMIDINE_PUTRESCINE IMPORT ATP-BINDING PROTEIN POTA"/>
    <property type="match status" value="1"/>
</dbReference>
<reference evidence="6 7" key="1">
    <citation type="submission" date="2014-07" db="EMBL/GenBank/DDBJ databases">
        <authorList>
            <person name="McCorrison J."/>
            <person name="Sanka R."/>
            <person name="Torralba M."/>
            <person name="Gillis M."/>
            <person name="Haft D.H."/>
            <person name="Methe B."/>
            <person name="Sutton G."/>
            <person name="Nelson K.E."/>
        </authorList>
    </citation>
    <scope>NUCLEOTIDE SEQUENCE [LARGE SCALE GENOMIC DNA]</scope>
    <source>
        <strain evidence="6 7">DNF00040</strain>
    </source>
</reference>
<dbReference type="GO" id="GO:0016887">
    <property type="term" value="F:ATP hydrolysis activity"/>
    <property type="evidence" value="ECO:0007669"/>
    <property type="project" value="InterPro"/>
</dbReference>
<dbReference type="EMBL" id="JRNI01000027">
    <property type="protein sequence ID" value="KGF30331.1"/>
    <property type="molecule type" value="Genomic_DNA"/>
</dbReference>
<dbReference type="Proteomes" id="UP000029629">
    <property type="component" value="Unassembled WGS sequence"/>
</dbReference>
<dbReference type="InterPro" id="IPR027417">
    <property type="entry name" value="P-loop_NTPase"/>
</dbReference>
<sequence length="257" mass="29256">MHLSVKFELNLKQKSGRNKREFPMSVEFDTATDRTVIFGPSGCGKSVTLQVIAGLIRPSKGYIKLADRVLFDSEKNIFVPPHRRRIGIVFQDYALFPHMNVLENTAYSLRHWPLPLGAAAKEKTMTMLETLGIAELAYSLPSQLSGGQRQRVALGRALLTEPDLLLLDEPLSALDVMLRVRMREELAQIQERFNVPMLMITHDLEDIKALADHIILFGRGVISERLPFRQMQAKLGKEHAWQQIMDACQRDFDSFKL</sequence>
<dbReference type="PROSITE" id="PS00211">
    <property type="entry name" value="ABC_TRANSPORTER_1"/>
    <property type="match status" value="1"/>
</dbReference>
<dbReference type="InterPro" id="IPR003593">
    <property type="entry name" value="AAA+_ATPase"/>
</dbReference>
<evidence type="ECO:0000256" key="3">
    <source>
        <dbReference type="ARBA" id="ARBA00022741"/>
    </source>
</evidence>
<organism evidence="6 7">
    <name type="scientific">Oligella urethralis DNF00040</name>
    <dbReference type="NCBI Taxonomy" id="1401065"/>
    <lineage>
        <taxon>Bacteria</taxon>
        <taxon>Pseudomonadati</taxon>
        <taxon>Pseudomonadota</taxon>
        <taxon>Betaproteobacteria</taxon>
        <taxon>Burkholderiales</taxon>
        <taxon>Alcaligenaceae</taxon>
        <taxon>Oligella</taxon>
    </lineage>
</organism>
<keyword evidence="4" id="KW-0067">ATP-binding</keyword>
<keyword evidence="3" id="KW-0547">Nucleotide-binding</keyword>
<dbReference type="eggNOG" id="COG3842">
    <property type="taxonomic scope" value="Bacteria"/>
</dbReference>
<dbReference type="SUPFAM" id="SSF52540">
    <property type="entry name" value="P-loop containing nucleoside triphosphate hydrolases"/>
    <property type="match status" value="1"/>
</dbReference>
<keyword evidence="1" id="KW-0813">Transport</keyword>
<comment type="caution">
    <text evidence="6">The sequence shown here is derived from an EMBL/GenBank/DDBJ whole genome shotgun (WGS) entry which is preliminary data.</text>
</comment>
<dbReference type="AlphaFoldDB" id="A0A095Z7P3"/>
<evidence type="ECO:0000313" key="6">
    <source>
        <dbReference type="EMBL" id="KGF30331.1"/>
    </source>
</evidence>
<dbReference type="Gene3D" id="3.40.50.300">
    <property type="entry name" value="P-loop containing nucleotide triphosphate hydrolases"/>
    <property type="match status" value="1"/>
</dbReference>
<keyword evidence="7" id="KW-1185">Reference proteome</keyword>
<evidence type="ECO:0000313" key="7">
    <source>
        <dbReference type="Proteomes" id="UP000029629"/>
    </source>
</evidence>
<evidence type="ECO:0000256" key="1">
    <source>
        <dbReference type="ARBA" id="ARBA00022448"/>
    </source>
</evidence>
<proteinExistence type="predicted"/>
<dbReference type="GO" id="GO:0005524">
    <property type="term" value="F:ATP binding"/>
    <property type="evidence" value="ECO:0007669"/>
    <property type="project" value="UniProtKB-KW"/>
</dbReference>
<name>A0A095Z7P3_9BURK</name>
<dbReference type="RefSeq" id="WP_036559513.1">
    <property type="nucleotide sequence ID" value="NZ_JRNI01000027.1"/>
</dbReference>
<protein>
    <submittedName>
        <fullName evidence="6">Molybdenum ABC transporter ATPase</fullName>
    </submittedName>
</protein>
<dbReference type="Pfam" id="PF00005">
    <property type="entry name" value="ABC_tran"/>
    <property type="match status" value="1"/>
</dbReference>
<keyword evidence="2" id="KW-0472">Membrane</keyword>
<evidence type="ECO:0000256" key="2">
    <source>
        <dbReference type="ARBA" id="ARBA00022475"/>
    </source>
</evidence>
<dbReference type="InterPro" id="IPR003439">
    <property type="entry name" value="ABC_transporter-like_ATP-bd"/>
</dbReference>
<accession>A0A095Z7P3</accession>
<dbReference type="PANTHER" id="PTHR42781">
    <property type="entry name" value="SPERMIDINE/PUTRESCINE IMPORT ATP-BINDING PROTEIN POTA"/>
    <property type="match status" value="1"/>
</dbReference>
<dbReference type="PROSITE" id="PS50893">
    <property type="entry name" value="ABC_TRANSPORTER_2"/>
    <property type="match status" value="1"/>
</dbReference>
<keyword evidence="2" id="KW-1003">Cell membrane</keyword>
<dbReference type="SMART" id="SM00382">
    <property type="entry name" value="AAA"/>
    <property type="match status" value="1"/>
</dbReference>
<dbReference type="InterPro" id="IPR050093">
    <property type="entry name" value="ABC_SmlMolc_Importer"/>
</dbReference>